<feature type="compositionally biased region" description="Acidic residues" evidence="1">
    <location>
        <begin position="560"/>
        <end position="581"/>
    </location>
</feature>
<dbReference type="InterPro" id="IPR018822">
    <property type="entry name" value="UPF0646"/>
</dbReference>
<dbReference type="OrthoDB" id="2507795at2759"/>
<dbReference type="Proteomes" id="UP000000561">
    <property type="component" value="Chromosome 6"/>
</dbReference>
<dbReference type="AlphaFoldDB" id="A0A0D1E0I8"/>
<dbReference type="STRING" id="237631.A0A0D1E0I8"/>
<dbReference type="KEGG" id="uma:UMAG_02716"/>
<feature type="region of interest" description="Disordered" evidence="1">
    <location>
        <begin position="367"/>
        <end position="389"/>
    </location>
</feature>
<dbReference type="RefSeq" id="XP_011389084.1">
    <property type="nucleotide sequence ID" value="XM_011390782.1"/>
</dbReference>
<evidence type="ECO:0000256" key="1">
    <source>
        <dbReference type="SAM" id="MobiDB-lite"/>
    </source>
</evidence>
<organism evidence="2 3">
    <name type="scientific">Mycosarcoma maydis</name>
    <name type="common">Corn smut fungus</name>
    <name type="synonym">Ustilago maydis</name>
    <dbReference type="NCBI Taxonomy" id="5270"/>
    <lineage>
        <taxon>Eukaryota</taxon>
        <taxon>Fungi</taxon>
        <taxon>Dikarya</taxon>
        <taxon>Basidiomycota</taxon>
        <taxon>Ustilaginomycotina</taxon>
        <taxon>Ustilaginomycetes</taxon>
        <taxon>Ustilaginales</taxon>
        <taxon>Ustilaginaceae</taxon>
        <taxon>Mycosarcoma</taxon>
    </lineage>
</organism>
<feature type="region of interest" description="Disordered" evidence="1">
    <location>
        <begin position="142"/>
        <end position="200"/>
    </location>
</feature>
<dbReference type="Pfam" id="PF10336">
    <property type="entry name" value="DUF2420"/>
    <property type="match status" value="1"/>
</dbReference>
<feature type="region of interest" description="Disordered" evidence="1">
    <location>
        <begin position="118"/>
        <end position="137"/>
    </location>
</feature>
<protein>
    <submittedName>
        <fullName evidence="2">Uncharacterized protein</fullName>
    </submittedName>
</protein>
<evidence type="ECO:0000313" key="2">
    <source>
        <dbReference type="EMBL" id="KIS69381.1"/>
    </source>
</evidence>
<dbReference type="GeneID" id="23563394"/>
<evidence type="ECO:0000313" key="3">
    <source>
        <dbReference type="Proteomes" id="UP000000561"/>
    </source>
</evidence>
<keyword evidence="3" id="KW-1185">Reference proteome</keyword>
<feature type="compositionally biased region" description="Basic and acidic residues" evidence="1">
    <location>
        <begin position="142"/>
        <end position="162"/>
    </location>
</feature>
<feature type="compositionally biased region" description="Basic and acidic residues" evidence="1">
    <location>
        <begin position="582"/>
        <end position="596"/>
    </location>
</feature>
<accession>A0A0D1E0I8</accession>
<dbReference type="EMBL" id="CM003145">
    <property type="protein sequence ID" value="KIS69381.1"/>
    <property type="molecule type" value="Genomic_DNA"/>
</dbReference>
<sequence length="777" mass="85097">MDEDPDFDYEMEPQATYAVLQGSAEEAMDELSSEGMAMSDAGSRSEVLEKADVDFNDASIPRQAVDQYPSLPDAPSQAETGGITEVSKIPLEDATHPIEAAHEFNDEAVLEHVSHFEESGATRSDQDGDHLDGSGQSDRHLIEQRARGVEEEEHHEQHKDDGVLASQRDSIVAPDLEESDQLDEISGEDVAENGDQDEIGQNGYAHYDVENGQDTAIRVTFHGQDFVLFSQSDIPTFLAMPSNGEQTDSTYGVDDVVHIEAPALQISKDVLWQPLDSLFAGLREKNALGDFLDESHELHIAFPDLDLDVAEDNLYCREISLDDLLQLHHGLGLPTSLHIQVLERPRFITKYNELAQHVAGLLANQLQHSSDDEEEAANSGNRARDVEGVVEPVRASERFQASVGIAAKGAFNSQHAEAPQTNGDVAVDHNDARATTGPHRASTSHLSAVSQNDASEYEAVQGNAHEADEHADPRQEDPDNQLETREEVEGGLEQPAGELDAEEWEDKEGVVLSHEETAEENGEPASHADGDPEAALAEEAEEAYQAAHAGSETVANEAEEKAEDEDEVDDVREPEGDEEKEEHEQGDGQMYEKDYAEEREEDEDEGEGEGEGEEYVDEVVDQGEDVEETFYTTVNSGSEAEEDELEDPEHGVAHSSAYVQPADGLEATYAVQGAEDEQEWQGTCDAPSLTDLTLSTDMFVLASPRTNPAEDEAEEQIFEYTEDQDENDIAPGSASTPSTPYHAGAQHKRGLDDEDEDEEAAYEQDDYEAGSKRVKVD</sequence>
<dbReference type="eggNOG" id="ENOG502SAQ9">
    <property type="taxonomic scope" value="Eukaryota"/>
</dbReference>
<dbReference type="VEuPathDB" id="FungiDB:UMAG_02716"/>
<feature type="compositionally biased region" description="Polar residues" evidence="1">
    <location>
        <begin position="413"/>
        <end position="423"/>
    </location>
</feature>
<dbReference type="OMA" id="DNLYCRE"/>
<gene>
    <name evidence="2" type="ORF">UMAG_02716</name>
</gene>
<feature type="compositionally biased region" description="Basic and acidic residues" evidence="1">
    <location>
        <begin position="465"/>
        <end position="488"/>
    </location>
</feature>
<feature type="compositionally biased region" description="Acidic residues" evidence="1">
    <location>
        <begin position="752"/>
        <end position="768"/>
    </location>
</feature>
<name>A0A0D1E0I8_MYCMD</name>
<feature type="region of interest" description="Disordered" evidence="1">
    <location>
        <begin position="24"/>
        <end position="104"/>
    </location>
</feature>
<feature type="region of interest" description="Disordered" evidence="1">
    <location>
        <begin position="704"/>
        <end position="777"/>
    </location>
</feature>
<feature type="region of interest" description="Disordered" evidence="1">
    <location>
        <begin position="413"/>
        <end position="654"/>
    </location>
</feature>
<feature type="compositionally biased region" description="Polar residues" evidence="1">
    <location>
        <begin position="441"/>
        <end position="454"/>
    </location>
</feature>
<proteinExistence type="predicted"/>
<feature type="compositionally biased region" description="Basic and acidic residues" evidence="1">
    <location>
        <begin position="507"/>
        <end position="516"/>
    </location>
</feature>
<feature type="compositionally biased region" description="Acidic residues" evidence="1">
    <location>
        <begin position="709"/>
        <end position="728"/>
    </location>
</feature>
<feature type="compositionally biased region" description="Acidic residues" evidence="1">
    <location>
        <begin position="175"/>
        <end position="198"/>
    </location>
</feature>
<dbReference type="InParanoid" id="A0A0D1E0I8"/>
<feature type="compositionally biased region" description="Basic and acidic residues" evidence="1">
    <location>
        <begin position="90"/>
        <end position="104"/>
    </location>
</feature>
<feature type="compositionally biased region" description="Acidic residues" evidence="1">
    <location>
        <begin position="597"/>
        <end position="628"/>
    </location>
</feature>
<reference evidence="2 3" key="1">
    <citation type="journal article" date="2006" name="Nature">
        <title>Insights from the genome of the biotrophic fungal plant pathogen Ustilago maydis.</title>
        <authorList>
            <person name="Kamper J."/>
            <person name="Kahmann R."/>
            <person name="Bolker M."/>
            <person name="Ma L.J."/>
            <person name="Brefort T."/>
            <person name="Saville B.J."/>
            <person name="Banuett F."/>
            <person name="Kronstad J.W."/>
            <person name="Gold S.E."/>
            <person name="Muller O."/>
            <person name="Perlin M.H."/>
            <person name="Wosten H.A."/>
            <person name="de Vries R."/>
            <person name="Ruiz-Herrera J."/>
            <person name="Reynaga-Pena C.G."/>
            <person name="Snetselaar K."/>
            <person name="McCann M."/>
            <person name="Perez-Martin J."/>
            <person name="Feldbrugge M."/>
            <person name="Basse C.W."/>
            <person name="Steinberg G."/>
            <person name="Ibeas J.I."/>
            <person name="Holloman W."/>
            <person name="Guzman P."/>
            <person name="Farman M."/>
            <person name="Stajich J.E."/>
            <person name="Sentandreu R."/>
            <person name="Gonzalez-Prieto J.M."/>
            <person name="Kennell J.C."/>
            <person name="Molina L."/>
            <person name="Schirawski J."/>
            <person name="Mendoza-Mendoza A."/>
            <person name="Greilinger D."/>
            <person name="Munch K."/>
            <person name="Rossel N."/>
            <person name="Scherer M."/>
            <person name="Vranes M."/>
            <person name="Ladendorf O."/>
            <person name="Vincon V."/>
            <person name="Fuchs U."/>
            <person name="Sandrock B."/>
            <person name="Meng S."/>
            <person name="Ho E.C."/>
            <person name="Cahill M.J."/>
            <person name="Boyce K.J."/>
            <person name="Klose J."/>
            <person name="Klosterman S.J."/>
            <person name="Deelstra H.J."/>
            <person name="Ortiz-Castellanos L."/>
            <person name="Li W."/>
            <person name="Sanchez-Alonso P."/>
            <person name="Schreier P.H."/>
            <person name="Hauser-Hahn I."/>
            <person name="Vaupel M."/>
            <person name="Koopmann E."/>
            <person name="Friedrich G."/>
            <person name="Voss H."/>
            <person name="Schluter T."/>
            <person name="Margolis J."/>
            <person name="Platt D."/>
            <person name="Swimmer C."/>
            <person name="Gnirke A."/>
            <person name="Chen F."/>
            <person name="Vysotskaia V."/>
            <person name="Mannhaupt G."/>
            <person name="Guldener U."/>
            <person name="Munsterkotter M."/>
            <person name="Haase D."/>
            <person name="Oesterheld M."/>
            <person name="Mewes H.W."/>
            <person name="Mauceli E.W."/>
            <person name="DeCaprio D."/>
            <person name="Wade C.M."/>
            <person name="Butler J."/>
            <person name="Young S."/>
            <person name="Jaffe D.B."/>
            <person name="Calvo S."/>
            <person name="Nusbaum C."/>
            <person name="Galagan J."/>
            <person name="Birren B.W."/>
        </authorList>
    </citation>
    <scope>NUCLEOTIDE SEQUENCE [LARGE SCALE GENOMIC DNA]</scope>
    <source>
        <strain evidence="3">DSM 14603 / FGSC 9021 / UM521</strain>
    </source>
</reference>